<dbReference type="InterPro" id="IPR036397">
    <property type="entry name" value="RNaseH_sf"/>
</dbReference>
<dbReference type="InterPro" id="IPR009061">
    <property type="entry name" value="DNA-bd_dom_put_sf"/>
</dbReference>
<sequence length="658" mass="75246">MSENNLKTHYSAKELLLLSLTCLPNSVQGIIYQAKKQLWETRKRVGQGGGNEYELSSMPEAVQTEIRSRFAVAVVESKPKKLPAVKAEVDLANLTTKQREIADARIGLIQYVLDLEQSMSRIKAVTYVCELAKSGRLPPHLAVLVETANAKKSKKRTVSVRTLNGWVVDYCKATSVEQRLKLFAPLVRQEVKAEEIWWLSWLLGIYRQKNALSVQESYRYFEAEWVERYADNPMMLEAMPNISKVRRAMAKLPIHILEKGRLSGSKYKQLLPYVMRDWSPFVANDIWIGDGHSLKLKVAHPVHGRPFTPELTMIVDGASRKIVGWSLSLSENAFAVLDALRHGIATHGVPAIYYSDNGGGEKNKILDAEVTGILPRFSIHHATGIAGNPQGRGIIERLNKTVGLRIAERFETYYGKNADPEATRKMLARQLAYANAKNGKELTALQKKARRELPSWEELKAVIQEVIDWYNNEHVHSEIRCTPAVKYQRVTDIEKVVWLSDVELRDIQRPEFIRTTNRGLIEWNNHKYFSLNLLDYQGEEVVIGVDIHDPMWVQVRTKDGRFICNAEFEGNKRDAFPQSFVEQKREERAKGRLKRKEQQVAEIMAERNPVITIEHQQSELITTSYQPKREKVSVRPIFTSVVEREEWEKKQALIEAVG</sequence>
<evidence type="ECO:0000259" key="1">
    <source>
        <dbReference type="PROSITE" id="PS50994"/>
    </source>
</evidence>
<evidence type="ECO:0000313" key="3">
    <source>
        <dbReference type="EMBL" id="AGO17064.1"/>
    </source>
</evidence>
<protein>
    <submittedName>
        <fullName evidence="3">Transposase</fullName>
    </submittedName>
</protein>
<evidence type="ECO:0000313" key="4">
    <source>
        <dbReference type="Proteomes" id="UP000014672"/>
    </source>
</evidence>
<dbReference type="SUPFAM" id="SSF46955">
    <property type="entry name" value="Putative DNA-binding domain"/>
    <property type="match status" value="1"/>
</dbReference>
<dbReference type="InterPro" id="IPR012337">
    <property type="entry name" value="RNaseH-like_sf"/>
</dbReference>
<proteinExistence type="predicted"/>
<feature type="domain" description="Integrase catalytic" evidence="1">
    <location>
        <begin position="276"/>
        <end position="491"/>
    </location>
</feature>
<evidence type="ECO:0000259" key="2">
    <source>
        <dbReference type="PROSITE" id="PS51702"/>
    </source>
</evidence>
<dbReference type="GO" id="GO:0015074">
    <property type="term" value="P:DNA integration"/>
    <property type="evidence" value="ECO:0007669"/>
    <property type="project" value="InterPro"/>
</dbReference>
<dbReference type="InterPro" id="IPR001584">
    <property type="entry name" value="Integrase_cat-core"/>
</dbReference>
<organism evidence="3 4">
    <name type="scientific">Glaesserella parasuis ZJ0906</name>
    <dbReference type="NCBI Taxonomy" id="1322346"/>
    <lineage>
        <taxon>Bacteria</taxon>
        <taxon>Pseudomonadati</taxon>
        <taxon>Pseudomonadota</taxon>
        <taxon>Gammaproteobacteria</taxon>
        <taxon>Pasteurellales</taxon>
        <taxon>Pasteurellaceae</taxon>
        <taxon>Glaesserella</taxon>
    </lineage>
</organism>
<dbReference type="InterPro" id="IPR015378">
    <property type="entry name" value="Transposase-like_Mu_C"/>
</dbReference>
<dbReference type="EMBL" id="CP005384">
    <property type="protein sequence ID" value="AGO17064.1"/>
    <property type="molecule type" value="Genomic_DNA"/>
</dbReference>
<dbReference type="PROSITE" id="PS51702">
    <property type="entry name" value="HTH_MU"/>
    <property type="match status" value="1"/>
</dbReference>
<dbReference type="InterPro" id="IPR036388">
    <property type="entry name" value="WH-like_DNA-bd_sf"/>
</dbReference>
<dbReference type="SUPFAM" id="SSF50610">
    <property type="entry name" value="mu transposase, C-terminal domain"/>
    <property type="match status" value="1"/>
</dbReference>
<dbReference type="Pfam" id="PF09299">
    <property type="entry name" value="Mu-transpos_C"/>
    <property type="match status" value="1"/>
</dbReference>
<accession>A0A806J6H7</accession>
<dbReference type="Gene3D" id="2.30.30.130">
    <property type="entry name" value="Transposase, Mu, C-terminal"/>
    <property type="match status" value="1"/>
</dbReference>
<dbReference type="GO" id="GO:0003677">
    <property type="term" value="F:DNA binding"/>
    <property type="evidence" value="ECO:0007669"/>
    <property type="project" value="InterPro"/>
</dbReference>
<name>A0A806J6H7_GLAPU</name>
<dbReference type="Pfam" id="PF02316">
    <property type="entry name" value="HTH_Tnp_Mu_1"/>
    <property type="match status" value="1"/>
</dbReference>
<dbReference type="InterPro" id="IPR003314">
    <property type="entry name" value="Mu-type_HTH"/>
</dbReference>
<dbReference type="PROSITE" id="PS50994">
    <property type="entry name" value="INTEGRASE"/>
    <property type="match status" value="1"/>
</dbReference>
<dbReference type="Proteomes" id="UP000014672">
    <property type="component" value="Chromosome"/>
</dbReference>
<dbReference type="SUPFAM" id="SSF53098">
    <property type="entry name" value="Ribonuclease H-like"/>
    <property type="match status" value="1"/>
</dbReference>
<reference evidence="3 4" key="1">
    <citation type="journal article" date="2013" name="PLoS ONE">
        <title>Complete Genome Analysis of a Haemophilus parasuis Serovar 12 Strain from China.</title>
        <authorList>
            <person name="Li Y."/>
            <person name="Kwok A.H."/>
            <person name="Jiang J."/>
            <person name="Zou Y."/>
            <person name="Zheng F."/>
            <person name="Chen P."/>
            <person name="Hou C."/>
            <person name="Leung F.C."/>
            <person name="Jiang P."/>
        </authorList>
    </citation>
    <scope>NUCLEOTIDE SEQUENCE [LARGE SCALE GENOMIC DNA]</scope>
    <source>
        <strain evidence="3 4">ZJ0906</strain>
    </source>
</reference>
<dbReference type="KEGG" id="hpaz:K756_09765"/>
<dbReference type="InterPro" id="IPR009004">
    <property type="entry name" value="Transposase_Mu_C"/>
</dbReference>
<gene>
    <name evidence="3" type="ORF">K756_09765</name>
</gene>
<dbReference type="AlphaFoldDB" id="A0A806J6H7"/>
<feature type="domain" description="HTH Mu-type" evidence="2">
    <location>
        <begin position="8"/>
        <end position="74"/>
    </location>
</feature>
<dbReference type="Gene3D" id="3.30.420.10">
    <property type="entry name" value="Ribonuclease H-like superfamily/Ribonuclease H"/>
    <property type="match status" value="1"/>
</dbReference>
<dbReference type="Gene3D" id="1.10.10.10">
    <property type="entry name" value="Winged helix-like DNA-binding domain superfamily/Winged helix DNA-binding domain"/>
    <property type="match status" value="1"/>
</dbReference>